<dbReference type="InterPro" id="IPR036236">
    <property type="entry name" value="Znf_C2H2_sf"/>
</dbReference>
<keyword evidence="8" id="KW-0539">Nucleus</keyword>
<evidence type="ECO:0000256" key="7">
    <source>
        <dbReference type="ARBA" id="ARBA00023163"/>
    </source>
</evidence>
<feature type="domain" description="C2H2-type" evidence="10">
    <location>
        <begin position="238"/>
        <end position="265"/>
    </location>
</feature>
<dbReference type="CDD" id="cd07765">
    <property type="entry name" value="KRAB_A-box"/>
    <property type="match status" value="1"/>
</dbReference>
<protein>
    <recommendedName>
        <fullName evidence="14">Zinc finger protein 791</fullName>
    </recommendedName>
</protein>
<dbReference type="Gene3D" id="3.30.160.60">
    <property type="entry name" value="Classic Zinc Finger"/>
    <property type="match status" value="9"/>
</dbReference>
<dbReference type="Gene3D" id="6.10.140.140">
    <property type="match status" value="1"/>
</dbReference>
<keyword evidence="13" id="KW-1185">Reference proteome</keyword>
<reference evidence="12" key="2">
    <citation type="submission" date="2025-08" db="UniProtKB">
        <authorList>
            <consortium name="Ensembl"/>
        </authorList>
    </citation>
    <scope>IDENTIFICATION</scope>
    <source>
        <strain evidence="12">Thoroughbred</strain>
    </source>
</reference>
<feature type="domain" description="C2H2-type" evidence="10">
    <location>
        <begin position="378"/>
        <end position="405"/>
    </location>
</feature>
<dbReference type="SUPFAM" id="SSF57667">
    <property type="entry name" value="beta-beta-alpha zinc fingers"/>
    <property type="match status" value="5"/>
</dbReference>
<feature type="domain" description="C2H2-type" evidence="10">
    <location>
        <begin position="406"/>
        <end position="433"/>
    </location>
</feature>
<dbReference type="GeneTree" id="ENSGT00950000182755"/>
<dbReference type="SMART" id="SM00355">
    <property type="entry name" value="ZnF_C2H2"/>
    <property type="match status" value="8"/>
</dbReference>
<proteinExistence type="predicted"/>
<dbReference type="Proteomes" id="UP000002281">
    <property type="component" value="Chromosome 7"/>
</dbReference>
<keyword evidence="6" id="KW-0805">Transcription regulation</keyword>
<dbReference type="OrthoDB" id="9715389at2759"/>
<feature type="domain" description="C2H2-type" evidence="10">
    <location>
        <begin position="294"/>
        <end position="321"/>
    </location>
</feature>
<evidence type="ECO:0000256" key="6">
    <source>
        <dbReference type="ARBA" id="ARBA00023015"/>
    </source>
</evidence>
<accession>A0A9L0RS15</accession>
<dbReference type="Ensembl" id="ENSECAT00000106869.1">
    <property type="protein sequence ID" value="ENSECAP00000065395.1"/>
    <property type="gene ID" value="ENSECAG00000055839.1"/>
</dbReference>
<evidence type="ECO:0000259" key="11">
    <source>
        <dbReference type="PROSITE" id="PS50805"/>
    </source>
</evidence>
<feature type="domain" description="C2H2-type" evidence="10">
    <location>
        <begin position="350"/>
        <end position="377"/>
    </location>
</feature>
<dbReference type="Pfam" id="PF12171">
    <property type="entry name" value="zf-C2H2_jaz"/>
    <property type="match status" value="1"/>
</dbReference>
<keyword evidence="5" id="KW-0862">Zinc</keyword>
<evidence type="ECO:0000259" key="10">
    <source>
        <dbReference type="PROSITE" id="PS50157"/>
    </source>
</evidence>
<comment type="subcellular location">
    <subcellularLocation>
        <location evidence="1">Nucleus</location>
    </subcellularLocation>
</comment>
<organism evidence="12 13">
    <name type="scientific">Equus caballus</name>
    <name type="common">Horse</name>
    <dbReference type="NCBI Taxonomy" id="9796"/>
    <lineage>
        <taxon>Eukaryota</taxon>
        <taxon>Metazoa</taxon>
        <taxon>Chordata</taxon>
        <taxon>Craniata</taxon>
        <taxon>Vertebrata</taxon>
        <taxon>Euteleostomi</taxon>
        <taxon>Mammalia</taxon>
        <taxon>Eutheria</taxon>
        <taxon>Laurasiatheria</taxon>
        <taxon>Perissodactyla</taxon>
        <taxon>Equidae</taxon>
        <taxon>Equus</taxon>
    </lineage>
</organism>
<feature type="domain" description="KRAB" evidence="11">
    <location>
        <begin position="74"/>
        <end position="146"/>
    </location>
</feature>
<evidence type="ECO:0000256" key="1">
    <source>
        <dbReference type="ARBA" id="ARBA00004123"/>
    </source>
</evidence>
<dbReference type="GO" id="GO:0005634">
    <property type="term" value="C:nucleus"/>
    <property type="evidence" value="ECO:0000318"/>
    <property type="project" value="GO_Central"/>
</dbReference>
<dbReference type="PROSITE" id="PS50157">
    <property type="entry name" value="ZINC_FINGER_C2H2_2"/>
    <property type="match status" value="8"/>
</dbReference>
<evidence type="ECO:0000256" key="8">
    <source>
        <dbReference type="ARBA" id="ARBA00023242"/>
    </source>
</evidence>
<reference evidence="12 13" key="1">
    <citation type="journal article" date="2009" name="Science">
        <title>Genome sequence, comparative analysis, and population genetics of the domestic horse.</title>
        <authorList>
            <consortium name="Broad Institute Genome Sequencing Platform"/>
            <consortium name="Broad Institute Whole Genome Assembly Team"/>
            <person name="Wade C.M."/>
            <person name="Giulotto E."/>
            <person name="Sigurdsson S."/>
            <person name="Zoli M."/>
            <person name="Gnerre S."/>
            <person name="Imsland F."/>
            <person name="Lear T.L."/>
            <person name="Adelson D.L."/>
            <person name="Bailey E."/>
            <person name="Bellone R.R."/>
            <person name="Bloecker H."/>
            <person name="Distl O."/>
            <person name="Edgar R.C."/>
            <person name="Garber M."/>
            <person name="Leeb T."/>
            <person name="Mauceli E."/>
            <person name="MacLeod J.N."/>
            <person name="Penedo M.C.T."/>
            <person name="Raison J.M."/>
            <person name="Sharpe T."/>
            <person name="Vogel J."/>
            <person name="Andersson L."/>
            <person name="Antczak D.F."/>
            <person name="Biagi T."/>
            <person name="Binns M.M."/>
            <person name="Chowdhary B.P."/>
            <person name="Coleman S.J."/>
            <person name="Della Valle G."/>
            <person name="Fryc S."/>
            <person name="Guerin G."/>
            <person name="Hasegawa T."/>
            <person name="Hill E.W."/>
            <person name="Jurka J."/>
            <person name="Kiialainen A."/>
            <person name="Lindgren G."/>
            <person name="Liu J."/>
            <person name="Magnani E."/>
            <person name="Mickelson J.R."/>
            <person name="Murray J."/>
            <person name="Nergadze S.G."/>
            <person name="Onofrio R."/>
            <person name="Pedroni S."/>
            <person name="Piras M.F."/>
            <person name="Raudsepp T."/>
            <person name="Rocchi M."/>
            <person name="Roeed K.H."/>
            <person name="Ryder O.A."/>
            <person name="Searle S."/>
            <person name="Skow L."/>
            <person name="Swinburne J.E."/>
            <person name="Syvaenen A.C."/>
            <person name="Tozaki T."/>
            <person name="Valberg S.J."/>
            <person name="Vaudin M."/>
            <person name="White J.R."/>
            <person name="Zody M.C."/>
            <person name="Lander E.S."/>
            <person name="Lindblad-Toh K."/>
        </authorList>
    </citation>
    <scope>NUCLEOTIDE SEQUENCE [LARGE SCALE GENOMIC DNA]</scope>
    <source>
        <strain evidence="12 13">Thoroughbred</strain>
    </source>
</reference>
<evidence type="ECO:0000256" key="9">
    <source>
        <dbReference type="PROSITE-ProRule" id="PRU00042"/>
    </source>
</evidence>
<sequence length="464" mass="52925">MVEPPWEDGVRSVGIDVLFVLCGVKKGEIPSPSGGAETPSLGFGLGARRHPTTRWDGVRTAHFVKTWACDEDSVVIEDVAVNFTPEEWALLDPSQKKLYRDVMWETFRILASVGKTQEDHSVEDQYKNQGQKPRSHMVERLCESEEGSQCGENFSLTSNLNLNKKTAGAKACEYSACGKVLMHHSSVNRQVGCHIEHKPCNYQKDGEKPYKCKECGKAFPFPSFLKIHERTHTEEKPYKCKICAKAFRFSSNVQVHERTHTGEKPYECKKCSKAFTHSTSLQRHERFHTGEKPYECKKCSKAFTYSTSLQIHERTHTREKPYECKECGKAFTAPSSLRSHVIFHAGNGPYKCKECQKAFISPTAFRTHERSHTGEKPYECKECGKAFRCASSLRQHERTHTGEKPYECKICGKAFRFSSNVHVHERTHTGVKSYGGKKGSKAFTFLTSFQRRERIHTREKPYEC</sequence>
<dbReference type="FunFam" id="3.30.160.60:FF:000838">
    <property type="entry name" value="Zinc finger protein 14"/>
    <property type="match status" value="1"/>
</dbReference>
<dbReference type="GO" id="GO:0006357">
    <property type="term" value="P:regulation of transcription by RNA polymerase II"/>
    <property type="evidence" value="ECO:0000318"/>
    <property type="project" value="GO_Central"/>
</dbReference>
<dbReference type="SUPFAM" id="SSF109640">
    <property type="entry name" value="KRAB domain (Kruppel-associated box)"/>
    <property type="match status" value="1"/>
</dbReference>
<keyword evidence="4 9" id="KW-0863">Zinc-finger</keyword>
<gene>
    <name evidence="12" type="primary">LOC100056435</name>
</gene>
<evidence type="ECO:0000256" key="4">
    <source>
        <dbReference type="ARBA" id="ARBA00022771"/>
    </source>
</evidence>
<keyword evidence="2" id="KW-0479">Metal-binding</keyword>
<dbReference type="PANTHER" id="PTHR23235:SF178">
    <property type="entry name" value="C2H2-TYPE DOMAIN-CONTAINING PROTEIN-RELATED"/>
    <property type="match status" value="1"/>
</dbReference>
<feature type="domain" description="C2H2-type" evidence="10">
    <location>
        <begin position="210"/>
        <end position="237"/>
    </location>
</feature>
<name>A0A9L0RS15_HORSE</name>
<evidence type="ECO:0000313" key="12">
    <source>
        <dbReference type="Ensembl" id="ENSECAP00000065395.1"/>
    </source>
</evidence>
<dbReference type="PROSITE" id="PS00028">
    <property type="entry name" value="ZINC_FINGER_C2H2_1"/>
    <property type="match status" value="8"/>
</dbReference>
<keyword evidence="7" id="KW-0804">Transcription</keyword>
<feature type="domain" description="C2H2-type" evidence="10">
    <location>
        <begin position="266"/>
        <end position="293"/>
    </location>
</feature>
<evidence type="ECO:0008006" key="14">
    <source>
        <dbReference type="Google" id="ProtNLM"/>
    </source>
</evidence>
<dbReference type="FunFam" id="3.30.160.60:FF:000156">
    <property type="entry name" value="Zinc finger protein 568"/>
    <property type="match status" value="2"/>
</dbReference>
<dbReference type="AlphaFoldDB" id="A0A9L0RS15"/>
<evidence type="ECO:0000256" key="5">
    <source>
        <dbReference type="ARBA" id="ARBA00022833"/>
    </source>
</evidence>
<dbReference type="Pfam" id="PF01352">
    <property type="entry name" value="KRAB"/>
    <property type="match status" value="1"/>
</dbReference>
<dbReference type="Pfam" id="PF00096">
    <property type="entry name" value="zf-C2H2"/>
    <property type="match status" value="7"/>
</dbReference>
<reference evidence="12" key="3">
    <citation type="submission" date="2025-09" db="UniProtKB">
        <authorList>
            <consortium name="Ensembl"/>
        </authorList>
    </citation>
    <scope>IDENTIFICATION</scope>
    <source>
        <strain evidence="12">Thoroughbred</strain>
    </source>
</reference>
<dbReference type="InterPro" id="IPR013087">
    <property type="entry name" value="Znf_C2H2_type"/>
</dbReference>
<dbReference type="SMART" id="SM00349">
    <property type="entry name" value="KRAB"/>
    <property type="match status" value="1"/>
</dbReference>
<evidence type="ECO:0000313" key="13">
    <source>
        <dbReference type="Proteomes" id="UP000002281"/>
    </source>
</evidence>
<dbReference type="FunFam" id="3.30.160.60:FF:000184">
    <property type="entry name" value="Zinc finger protein 333"/>
    <property type="match status" value="3"/>
</dbReference>
<evidence type="ECO:0000256" key="3">
    <source>
        <dbReference type="ARBA" id="ARBA00022737"/>
    </source>
</evidence>
<dbReference type="GO" id="GO:0000981">
    <property type="term" value="F:DNA-binding transcription factor activity, RNA polymerase II-specific"/>
    <property type="evidence" value="ECO:0000318"/>
    <property type="project" value="GO_Central"/>
</dbReference>
<dbReference type="GO" id="GO:0000977">
    <property type="term" value="F:RNA polymerase II transcription regulatory region sequence-specific DNA binding"/>
    <property type="evidence" value="ECO:0000318"/>
    <property type="project" value="GO_Central"/>
</dbReference>
<dbReference type="FunFam" id="3.30.160.60:FF:002254">
    <property type="entry name" value="Zinc finger protein 540"/>
    <property type="match status" value="1"/>
</dbReference>
<dbReference type="InterPro" id="IPR036051">
    <property type="entry name" value="KRAB_dom_sf"/>
</dbReference>
<feature type="domain" description="C2H2-type" evidence="10">
    <location>
        <begin position="322"/>
        <end position="349"/>
    </location>
</feature>
<dbReference type="FunFam" id="3.30.160.60:FF:002568">
    <property type="match status" value="1"/>
</dbReference>
<keyword evidence="3" id="KW-0677">Repeat</keyword>
<dbReference type="GO" id="GO:0008270">
    <property type="term" value="F:zinc ion binding"/>
    <property type="evidence" value="ECO:0007669"/>
    <property type="project" value="UniProtKB-KW"/>
</dbReference>
<evidence type="ECO:0000256" key="2">
    <source>
        <dbReference type="ARBA" id="ARBA00022723"/>
    </source>
</evidence>
<dbReference type="PROSITE" id="PS50805">
    <property type="entry name" value="KRAB"/>
    <property type="match status" value="1"/>
</dbReference>
<dbReference type="InterPro" id="IPR022755">
    <property type="entry name" value="Znf_C2H2_jaz"/>
</dbReference>
<dbReference type="PANTHER" id="PTHR23235">
    <property type="entry name" value="KRUEPPEL-LIKE TRANSCRIPTION FACTOR"/>
    <property type="match status" value="1"/>
</dbReference>
<dbReference type="InterPro" id="IPR001909">
    <property type="entry name" value="KRAB"/>
</dbReference>